<evidence type="ECO:0000313" key="2">
    <source>
        <dbReference type="Proteomes" id="UP000281393"/>
    </source>
</evidence>
<gene>
    <name evidence="1" type="primary">gltL_3</name>
    <name evidence="1" type="ORF">NCTC7102_04205</name>
</gene>
<dbReference type="GO" id="GO:0005524">
    <property type="term" value="F:ATP binding"/>
    <property type="evidence" value="ECO:0007669"/>
    <property type="project" value="UniProtKB-KW"/>
</dbReference>
<proteinExistence type="predicted"/>
<dbReference type="AlphaFoldDB" id="A0A447JLA0"/>
<dbReference type="EMBL" id="LR133909">
    <property type="protein sequence ID" value="VDY44276.1"/>
    <property type="molecule type" value="Genomic_DNA"/>
</dbReference>
<keyword evidence="1" id="KW-0067">ATP-binding</keyword>
<name>A0A447JLA0_SALET</name>
<accession>A0A447JLA0</accession>
<organism evidence="1 2">
    <name type="scientific">Salmonella enterica subsp. enterica serovar Daytona</name>
    <dbReference type="NCBI Taxonomy" id="1962639"/>
    <lineage>
        <taxon>Bacteria</taxon>
        <taxon>Pseudomonadati</taxon>
        <taxon>Pseudomonadota</taxon>
        <taxon>Gammaproteobacteria</taxon>
        <taxon>Enterobacterales</taxon>
        <taxon>Enterobacteriaceae</taxon>
        <taxon>Salmonella</taxon>
    </lineage>
</organism>
<keyword evidence="1" id="KW-0547">Nucleotide-binding</keyword>
<evidence type="ECO:0000313" key="1">
    <source>
        <dbReference type="EMBL" id="VDY44276.1"/>
    </source>
</evidence>
<dbReference type="Gene3D" id="3.40.50.300">
    <property type="entry name" value="P-loop containing nucleotide triphosphate hydrolases"/>
    <property type="match status" value="1"/>
</dbReference>
<dbReference type="InterPro" id="IPR027417">
    <property type="entry name" value="P-loop_NTPase"/>
</dbReference>
<protein>
    <submittedName>
        <fullName evidence="1">Glutamate/aspartate transport ATP-binding protein GltL</fullName>
    </submittedName>
</protein>
<dbReference type="Proteomes" id="UP000281393">
    <property type="component" value="Chromosome"/>
</dbReference>
<sequence length="46" mass="5256">MGFARKVANRVIFMDEGKIVEDSPKEEFFANPSSDRAKDFLAKILH</sequence>
<reference evidence="1 2" key="1">
    <citation type="submission" date="2018-12" db="EMBL/GenBank/DDBJ databases">
        <authorList>
            <consortium name="Pathogen Informatics"/>
        </authorList>
    </citation>
    <scope>NUCLEOTIDE SEQUENCE [LARGE SCALE GENOMIC DNA]</scope>
    <source>
        <strain evidence="1 2">NCTC7102</strain>
    </source>
</reference>